<evidence type="ECO:0000256" key="1">
    <source>
        <dbReference type="PROSITE-ProRule" id="PRU00409"/>
    </source>
</evidence>
<dbReference type="PANTHER" id="PTHR21621">
    <property type="entry name" value="RIBOSOMAL PROTEIN S6 MODIFICATION PROTEIN"/>
    <property type="match status" value="1"/>
</dbReference>
<keyword evidence="4" id="KW-1185">Reference proteome</keyword>
<dbReference type="PROSITE" id="PS50975">
    <property type="entry name" value="ATP_GRASP"/>
    <property type="match status" value="1"/>
</dbReference>
<dbReference type="RefSeq" id="WP_117322060.1">
    <property type="nucleotide sequence ID" value="NZ_QVTD01000003.1"/>
</dbReference>
<dbReference type="PANTHER" id="PTHR21621:SF0">
    <property type="entry name" value="BETA-CITRYLGLUTAMATE SYNTHASE B-RELATED"/>
    <property type="match status" value="1"/>
</dbReference>
<reference evidence="3 4" key="1">
    <citation type="submission" date="2018-08" db="EMBL/GenBank/DDBJ databases">
        <title>Bacillus chawlae sp. nov., Bacillus glennii sp. nov., and Bacillus saganii sp. nov. Isolated from the Vehicle Assembly Building at Kennedy Space Center where the Viking Spacecraft were Assembled.</title>
        <authorList>
            <person name="Seuylemezian A."/>
            <person name="Vaishampayan P."/>
        </authorList>
    </citation>
    <scope>NUCLEOTIDE SEQUENCE [LARGE SCALE GENOMIC DNA]</scope>
    <source>
        <strain evidence="3 4">V44-8</strain>
    </source>
</reference>
<dbReference type="GO" id="GO:0009432">
    <property type="term" value="P:SOS response"/>
    <property type="evidence" value="ECO:0007669"/>
    <property type="project" value="TreeGrafter"/>
</dbReference>
<comment type="caution">
    <text evidence="3">The sequence shown here is derived from an EMBL/GenBank/DDBJ whole genome shotgun (WGS) entry which is preliminary data.</text>
</comment>
<dbReference type="GO" id="GO:0005737">
    <property type="term" value="C:cytoplasm"/>
    <property type="evidence" value="ECO:0007669"/>
    <property type="project" value="TreeGrafter"/>
</dbReference>
<evidence type="ECO:0000259" key="2">
    <source>
        <dbReference type="PROSITE" id="PS50975"/>
    </source>
</evidence>
<dbReference type="SUPFAM" id="SSF56059">
    <property type="entry name" value="Glutathione synthetase ATP-binding domain-like"/>
    <property type="match status" value="1"/>
</dbReference>
<proteinExistence type="predicted"/>
<dbReference type="OrthoDB" id="4426445at2"/>
<dbReference type="Gene3D" id="3.40.50.20">
    <property type="match status" value="1"/>
</dbReference>
<feature type="domain" description="ATP-grasp" evidence="2">
    <location>
        <begin position="104"/>
        <end position="279"/>
    </location>
</feature>
<dbReference type="InterPro" id="IPR011761">
    <property type="entry name" value="ATP-grasp"/>
</dbReference>
<gene>
    <name evidence="3" type="ORF">D0466_08500</name>
</gene>
<keyword evidence="1" id="KW-0067">ATP-binding</keyword>
<dbReference type="GO" id="GO:0046872">
    <property type="term" value="F:metal ion binding"/>
    <property type="evidence" value="ECO:0007669"/>
    <property type="project" value="InterPro"/>
</dbReference>
<accession>A0A372LHW9</accession>
<dbReference type="EMBL" id="QVTD01000003">
    <property type="protein sequence ID" value="RFU65890.1"/>
    <property type="molecule type" value="Genomic_DNA"/>
</dbReference>
<organism evidence="3 4">
    <name type="scientific">Peribacillus glennii</name>
    <dbReference type="NCBI Taxonomy" id="2303991"/>
    <lineage>
        <taxon>Bacteria</taxon>
        <taxon>Bacillati</taxon>
        <taxon>Bacillota</taxon>
        <taxon>Bacilli</taxon>
        <taxon>Bacillales</taxon>
        <taxon>Bacillaceae</taxon>
        <taxon>Peribacillus</taxon>
    </lineage>
</organism>
<dbReference type="InterPro" id="IPR013651">
    <property type="entry name" value="ATP-grasp_RimK-type"/>
</dbReference>
<sequence length="287" mass="32784">MHEQGWLIYSKEDAARNMSYIYWMIEEAGQMDMKLSLLFREDFSLGHLSSKLELFHQKKSVLLPSFAIVRTIDPFFTRQLELIGVRCFNSAFVSDLCNNKAKTHQFMAQLGIPMADTIYGNRDHFRREDVLLQYPYIAKEVSGRGGKQVYLIENEKEEHELQGSPGKWILQKPAVYGKDVRVFIVGRKIIAAVLRESETDFKANYTLGGSASLYELSAEQKSLVEKIINVVDFGMAGVDFVFSEEGSFLLNEIEDVVGSRTLSALTDINIVREYLLHIKEELGDQVY</sequence>
<dbReference type="GO" id="GO:0005524">
    <property type="term" value="F:ATP binding"/>
    <property type="evidence" value="ECO:0007669"/>
    <property type="project" value="UniProtKB-UniRule"/>
</dbReference>
<name>A0A372LHW9_9BACI</name>
<keyword evidence="1" id="KW-0547">Nucleotide-binding</keyword>
<evidence type="ECO:0000313" key="3">
    <source>
        <dbReference type="EMBL" id="RFU65890.1"/>
    </source>
</evidence>
<dbReference type="Pfam" id="PF08443">
    <property type="entry name" value="RimK"/>
    <property type="match status" value="1"/>
</dbReference>
<protein>
    <submittedName>
        <fullName evidence="3">ATP-grasp domain-containing protein</fullName>
    </submittedName>
</protein>
<dbReference type="Gene3D" id="3.30.470.20">
    <property type="entry name" value="ATP-grasp fold, B domain"/>
    <property type="match status" value="1"/>
</dbReference>
<dbReference type="Proteomes" id="UP000262939">
    <property type="component" value="Unassembled WGS sequence"/>
</dbReference>
<evidence type="ECO:0000313" key="4">
    <source>
        <dbReference type="Proteomes" id="UP000262939"/>
    </source>
</evidence>
<dbReference type="AlphaFoldDB" id="A0A372LHW9"/>
<dbReference type="GO" id="GO:0018169">
    <property type="term" value="F:ribosomal S6-glutamic acid ligase activity"/>
    <property type="evidence" value="ECO:0007669"/>
    <property type="project" value="TreeGrafter"/>
</dbReference>